<name>A0A6P4DTU6_ARADU</name>
<keyword evidence="6" id="KW-1185">Reference proteome</keyword>
<accession>A0A6P4DTU6</accession>
<evidence type="ECO:0000256" key="2">
    <source>
        <dbReference type="ARBA" id="ARBA00022771"/>
    </source>
</evidence>
<keyword evidence="1" id="KW-0479">Metal-binding</keyword>
<sequence>MASENVYVIIYPNGEISHTAEGITFVCDDPLWIMIPPQTSLQELKNLILMHTGMFGKKEIRKLTYRIIGSIYSLELCLNLQDIGGSSSSSNNVEGARNVGAADFVSARDISRAPSPSFNAFVPREQSVGIRGARPAPFTHFGVNMVLDAAIADTSDEDDIEDFSDGEAEAVLETQPLHENDVPATRVEPEGGGVSSSTPEHYLSLNLGAMHSSNAEDGPSSYPLSGEMKLEIGLKFPNRETARLAVKNYNIRRSAEYKVVESDQTRYVCRCKQFGDQCRWMVQVAKTRSSRFWEIRKYKGPHSCLASSMSQDHAQLDRNVICQHIFPMVHADATICVKVLQGSVESAYGYKVSYKKVWHAKQKAIARIYGDWDESYDQLRRYLNALQAFVPGTIVDLETRPYYVGNRLDRESVMFHQVFWSFPSCVEAFRHCKPLVSVDGTHLYGKYAGTLLMGIAQDGNNNILPVAFALVERENTDLWYFFLTNLRRHVATRPGVLLISDRHAAIKAALEREGCGWEHNVYCVRHIASNFATSFKSKEAKRHLVNAAYSKTQEQSQYYLELISSEDPITSPQMMEWIRGLEPPKCLQHLDEGRRYGHMTTNLSECINSVLKGTRNLPVCAIVKSTYHRLNELFVLKGRQAQAQIASGQVFSQFLQKAILANREGIPQMLVTSYDRNTTIFTVDEIAAIGVQSRFRVNLQYHRCDCGFFQALHYPCAHALAACAYARLDGQQYVDLVYRVESVFRVYEREFQPMPDEEMWPP</sequence>
<evidence type="ECO:0000256" key="1">
    <source>
        <dbReference type="ARBA" id="ARBA00022723"/>
    </source>
</evidence>
<dbReference type="InterPro" id="IPR004332">
    <property type="entry name" value="Transposase_MuDR"/>
</dbReference>
<reference evidence="6" key="1">
    <citation type="journal article" date="2016" name="Nat. Genet.">
        <title>The genome sequences of Arachis duranensis and Arachis ipaensis, the diploid ancestors of cultivated peanut.</title>
        <authorList>
            <person name="Bertioli D.J."/>
            <person name="Cannon S.B."/>
            <person name="Froenicke L."/>
            <person name="Huang G."/>
            <person name="Farmer A.D."/>
            <person name="Cannon E.K."/>
            <person name="Liu X."/>
            <person name="Gao D."/>
            <person name="Clevenger J."/>
            <person name="Dash S."/>
            <person name="Ren L."/>
            <person name="Moretzsohn M.C."/>
            <person name="Shirasawa K."/>
            <person name="Huang W."/>
            <person name="Vidigal B."/>
            <person name="Abernathy B."/>
            <person name="Chu Y."/>
            <person name="Niederhuth C.E."/>
            <person name="Umale P."/>
            <person name="Araujo A.C."/>
            <person name="Kozik A."/>
            <person name="Kim K.D."/>
            <person name="Burow M.D."/>
            <person name="Varshney R.K."/>
            <person name="Wang X."/>
            <person name="Zhang X."/>
            <person name="Barkley N."/>
            <person name="Guimaraes P.M."/>
            <person name="Isobe S."/>
            <person name="Guo B."/>
            <person name="Liao B."/>
            <person name="Stalker H.T."/>
            <person name="Schmitz R.J."/>
            <person name="Scheffler B.E."/>
            <person name="Leal-Bertioli S.C."/>
            <person name="Xun X."/>
            <person name="Jackson S.A."/>
            <person name="Michelmore R."/>
            <person name="Ozias-Akins P."/>
        </authorList>
    </citation>
    <scope>NUCLEOTIDE SEQUENCE [LARGE SCALE GENOMIC DNA]</scope>
    <source>
        <strain evidence="6">cv. V14167</strain>
    </source>
</reference>
<dbReference type="PANTHER" id="PTHR31973:SF195">
    <property type="entry name" value="MUDR FAMILY TRANSPOSASE"/>
    <property type="match status" value="1"/>
</dbReference>
<gene>
    <name evidence="7" type="primary">LOC107496914</name>
</gene>
<keyword evidence="2 4" id="KW-0863">Zinc-finger</keyword>
<dbReference type="InterPro" id="IPR007527">
    <property type="entry name" value="Znf_SWIM"/>
</dbReference>
<dbReference type="KEGG" id="adu:107496914"/>
<dbReference type="Pfam" id="PF03108">
    <property type="entry name" value="DBD_Tnp_Mut"/>
    <property type="match status" value="1"/>
</dbReference>
<evidence type="ECO:0000313" key="7">
    <source>
        <dbReference type="RefSeq" id="XP_015973725.1"/>
    </source>
</evidence>
<keyword evidence="3" id="KW-0862">Zinc</keyword>
<dbReference type="GO" id="GO:0008270">
    <property type="term" value="F:zinc ion binding"/>
    <property type="evidence" value="ECO:0007669"/>
    <property type="project" value="UniProtKB-KW"/>
</dbReference>
<dbReference type="Proteomes" id="UP000515211">
    <property type="component" value="Chromosome 7"/>
</dbReference>
<protein>
    <submittedName>
        <fullName evidence="7">Uncharacterized protein LOC107496914</fullName>
    </submittedName>
</protein>
<proteinExistence type="predicted"/>
<dbReference type="InterPro" id="IPR006564">
    <property type="entry name" value="Znf_PMZ"/>
</dbReference>
<dbReference type="InterPro" id="IPR018289">
    <property type="entry name" value="MULE_transposase_dom"/>
</dbReference>
<evidence type="ECO:0000313" key="6">
    <source>
        <dbReference type="Proteomes" id="UP000515211"/>
    </source>
</evidence>
<dbReference type="AlphaFoldDB" id="A0A6P4DTU6"/>
<dbReference type="PROSITE" id="PS50966">
    <property type="entry name" value="ZF_SWIM"/>
    <property type="match status" value="1"/>
</dbReference>
<evidence type="ECO:0000259" key="5">
    <source>
        <dbReference type="PROSITE" id="PS50966"/>
    </source>
</evidence>
<dbReference type="SMART" id="SM00575">
    <property type="entry name" value="ZnF_PMZ"/>
    <property type="match status" value="1"/>
</dbReference>
<dbReference type="Pfam" id="PF10551">
    <property type="entry name" value="MULE"/>
    <property type="match status" value="1"/>
</dbReference>
<organism evidence="6 7">
    <name type="scientific">Arachis duranensis</name>
    <name type="common">Wild peanut</name>
    <dbReference type="NCBI Taxonomy" id="130453"/>
    <lineage>
        <taxon>Eukaryota</taxon>
        <taxon>Viridiplantae</taxon>
        <taxon>Streptophyta</taxon>
        <taxon>Embryophyta</taxon>
        <taxon>Tracheophyta</taxon>
        <taxon>Spermatophyta</taxon>
        <taxon>Magnoliopsida</taxon>
        <taxon>eudicotyledons</taxon>
        <taxon>Gunneridae</taxon>
        <taxon>Pentapetalae</taxon>
        <taxon>rosids</taxon>
        <taxon>fabids</taxon>
        <taxon>Fabales</taxon>
        <taxon>Fabaceae</taxon>
        <taxon>Papilionoideae</taxon>
        <taxon>50 kb inversion clade</taxon>
        <taxon>dalbergioids sensu lato</taxon>
        <taxon>Dalbergieae</taxon>
        <taxon>Pterocarpus clade</taxon>
        <taxon>Arachis</taxon>
    </lineage>
</organism>
<dbReference type="RefSeq" id="XP_015973725.1">
    <property type="nucleotide sequence ID" value="XM_016118239.1"/>
</dbReference>
<feature type="domain" description="SWIM-type" evidence="5">
    <location>
        <begin position="695"/>
        <end position="727"/>
    </location>
</feature>
<evidence type="ECO:0000256" key="3">
    <source>
        <dbReference type="ARBA" id="ARBA00022833"/>
    </source>
</evidence>
<reference evidence="7" key="2">
    <citation type="submission" date="2025-08" db="UniProtKB">
        <authorList>
            <consortium name="RefSeq"/>
        </authorList>
    </citation>
    <scope>IDENTIFICATION</scope>
    <source>
        <tissue evidence="7">Whole plant</tissue>
    </source>
</reference>
<dbReference type="Pfam" id="PF04434">
    <property type="entry name" value="SWIM"/>
    <property type="match status" value="1"/>
</dbReference>
<evidence type="ECO:0000256" key="4">
    <source>
        <dbReference type="PROSITE-ProRule" id="PRU00325"/>
    </source>
</evidence>
<dbReference type="GeneID" id="107496914"/>
<dbReference type="PANTHER" id="PTHR31973">
    <property type="entry name" value="POLYPROTEIN, PUTATIVE-RELATED"/>
    <property type="match status" value="1"/>
</dbReference>